<dbReference type="Proteomes" id="UP000012960">
    <property type="component" value="Unplaced"/>
</dbReference>
<evidence type="ECO:0000313" key="1">
    <source>
        <dbReference type="EMBL" id="CAG1832025.1"/>
    </source>
</evidence>
<reference evidence="2" key="2">
    <citation type="submission" date="2021-05" db="UniProtKB">
        <authorList>
            <consortium name="EnsemblPlants"/>
        </authorList>
    </citation>
    <scope>IDENTIFICATION</scope>
    <source>
        <strain evidence="2">subsp. malaccensis</strain>
    </source>
</reference>
<name>A0A804K804_MUSAM</name>
<evidence type="ECO:0000313" key="3">
    <source>
        <dbReference type="Proteomes" id="UP000012960"/>
    </source>
</evidence>
<dbReference type="EMBL" id="HG996472">
    <property type="protein sequence ID" value="CAG1832025.1"/>
    <property type="molecule type" value="Genomic_DNA"/>
</dbReference>
<dbReference type="InParanoid" id="A0A804K804"/>
<dbReference type="Gramene" id="Ma08_t18260.1">
    <property type="protein sequence ID" value="Ma08_p18260.1"/>
    <property type="gene ID" value="Ma08_g18260"/>
</dbReference>
<keyword evidence="3" id="KW-1185">Reference proteome</keyword>
<accession>A0A804K804</accession>
<protein>
    <submittedName>
        <fullName evidence="1">(wild Malaysian banana) hypothetical protein</fullName>
    </submittedName>
</protein>
<dbReference type="AlphaFoldDB" id="A0A804K804"/>
<dbReference type="EnsemblPlants" id="Ma08_t18260.1">
    <property type="protein sequence ID" value="Ma08_p18260.1"/>
    <property type="gene ID" value="Ma08_g18260"/>
</dbReference>
<gene>
    <name evidence="1" type="ORF">GSMUA_100270.1</name>
</gene>
<proteinExistence type="predicted"/>
<evidence type="ECO:0000313" key="2">
    <source>
        <dbReference type="EnsemblPlants" id="Ma08_p18260.1"/>
    </source>
</evidence>
<organism evidence="2 3">
    <name type="scientific">Musa acuminata subsp. malaccensis</name>
    <name type="common">Wild banana</name>
    <name type="synonym">Musa malaccensis</name>
    <dbReference type="NCBI Taxonomy" id="214687"/>
    <lineage>
        <taxon>Eukaryota</taxon>
        <taxon>Viridiplantae</taxon>
        <taxon>Streptophyta</taxon>
        <taxon>Embryophyta</taxon>
        <taxon>Tracheophyta</taxon>
        <taxon>Spermatophyta</taxon>
        <taxon>Magnoliopsida</taxon>
        <taxon>Liliopsida</taxon>
        <taxon>Zingiberales</taxon>
        <taxon>Musaceae</taxon>
        <taxon>Musa</taxon>
    </lineage>
</organism>
<sequence>MEKIPEIKTTLQGISERQYKVLRRRVLLVQRHFVLHRPAKRYDLIHMVLHSILLRRLNVRLSY</sequence>
<reference evidence="1" key="1">
    <citation type="submission" date="2021-03" db="EMBL/GenBank/DDBJ databases">
        <authorList>
            <consortium name="Genoscope - CEA"/>
            <person name="William W."/>
        </authorList>
    </citation>
    <scope>NUCLEOTIDE SEQUENCE</scope>
    <source>
        <strain evidence="1">Doubled-haploid Pahang</strain>
    </source>
</reference>